<dbReference type="InterPro" id="IPR000700">
    <property type="entry name" value="PAS-assoc_C"/>
</dbReference>
<dbReference type="SMART" id="SM00387">
    <property type="entry name" value="HATPase_c"/>
    <property type="match status" value="1"/>
</dbReference>
<dbReference type="InterPro" id="IPR000014">
    <property type="entry name" value="PAS"/>
</dbReference>
<dbReference type="SMART" id="SM00091">
    <property type="entry name" value="PAS"/>
    <property type="match status" value="1"/>
</dbReference>
<dbReference type="Gene3D" id="1.10.287.130">
    <property type="match status" value="1"/>
</dbReference>
<evidence type="ECO:0000259" key="13">
    <source>
        <dbReference type="PROSITE" id="PS50113"/>
    </source>
</evidence>
<feature type="domain" description="Histidine kinase" evidence="10">
    <location>
        <begin position="461"/>
        <end position="682"/>
    </location>
</feature>
<comment type="catalytic activity">
    <reaction evidence="1">
        <text>ATP + protein L-histidine = ADP + protein N-phospho-L-histidine.</text>
        <dbReference type="EC" id="2.7.13.3"/>
    </reaction>
</comment>
<feature type="domain" description="Response regulatory" evidence="11">
    <location>
        <begin position="838"/>
        <end position="954"/>
    </location>
</feature>
<evidence type="ECO:0000313" key="15">
    <source>
        <dbReference type="Proteomes" id="UP001576774"/>
    </source>
</evidence>
<dbReference type="PROSITE" id="PS50046">
    <property type="entry name" value="PHYTOCHROME_2"/>
    <property type="match status" value="1"/>
</dbReference>
<dbReference type="NCBIfam" id="TIGR00229">
    <property type="entry name" value="sensory_box"/>
    <property type="match status" value="1"/>
</dbReference>
<dbReference type="CDD" id="cd00130">
    <property type="entry name" value="PAS"/>
    <property type="match status" value="1"/>
</dbReference>
<dbReference type="Proteomes" id="UP001576774">
    <property type="component" value="Unassembled WGS sequence"/>
</dbReference>
<dbReference type="InterPro" id="IPR029016">
    <property type="entry name" value="GAF-like_dom_sf"/>
</dbReference>
<evidence type="ECO:0000259" key="9">
    <source>
        <dbReference type="PROSITE" id="PS50046"/>
    </source>
</evidence>
<evidence type="ECO:0000259" key="12">
    <source>
        <dbReference type="PROSITE" id="PS50112"/>
    </source>
</evidence>
<feature type="domain" description="Response regulatory" evidence="11">
    <location>
        <begin position="701"/>
        <end position="814"/>
    </location>
</feature>
<dbReference type="InterPro" id="IPR035965">
    <property type="entry name" value="PAS-like_dom_sf"/>
</dbReference>
<feature type="domain" description="Phytochrome chromophore attachment site" evidence="9">
    <location>
        <begin position="158"/>
        <end position="294"/>
    </location>
</feature>
<dbReference type="PRINTS" id="PR00344">
    <property type="entry name" value="BCTRLSENSOR"/>
</dbReference>
<dbReference type="InterPro" id="IPR016132">
    <property type="entry name" value="Phyto_chromo_attachment"/>
</dbReference>
<dbReference type="SMART" id="SM00388">
    <property type="entry name" value="HisKA"/>
    <property type="match status" value="1"/>
</dbReference>
<dbReference type="SUPFAM" id="SSF47384">
    <property type="entry name" value="Homodimeric domain of signal transducing histidine kinase"/>
    <property type="match status" value="1"/>
</dbReference>
<sequence>MTQPSRTILIVEDSPEDLELYRRYLWRDREYSYTILEASLAEEGLELWQQHRPDAVLLDYRLPDLDGLEFLSRLQSSVQQPCLPVILVTGVGNEAIALQAIKAGAQDYLVKGKITPEELRLSISRTIATVNLHTQLQQQLERERMTRRISQQIHQSLEINEILQTTVTEVRQFLGTDRVIVFQLTSDGNGVVVAESVDSAWRAVLFSNIYDPCFAKGYIEPYRQGRVMAKSDIYDGNLTPCHVEFLAQFQVRANLVVPILRDDQLWGLLIAHHCAAVRSWQTMEIELLQQLAVHLGIALQQANAYTQLEQQSEARYRAIVEDQTELIARYLPDTTIVFANTAFCRYFGLKLEEVLGKSYNPVIFEEDREKVAQLVNSMSAENPTVTIENRVVVNGEIRWTQWINRMLFDEQGQFTEFQTVGRDITLFKEAEAQLRHSSERISLANAELAKAARLKDEFLANMSHELRTPLNSILGLSEMLLEELFGSLTDQQRQFIQTIEQSGQHLLALINDILDLSKIESGKMELEFNSVLLYSVCTSSLKFVKEQARHKKIQLTCEIEPNISEIEADERRLLQVLVNLLSNAVKFTPDGGRVELEVKMNSEAQAVEFRIKDSGIGIPPEHLNQIFQPFIQLDSSLSRRYAGTGLGLSIVQRIVDLHGGSTRVESEVGRGSCFTVLLPWHPANQDDFRLPETLLSEGIQQALVVEDSGAAASQIKRYLAELGAISVIHPVGNGALDVALRVKPDVIVLDILLPDCSGWEVLTELKAHPQTKSIPVIVISVVDERSRSLEMGAIEHLLKPLSRQKFYQALNRLFANVHPPSPETALIIAATESAQSPKVLLAEDNEANITTLLNFLEGHSFQVILARTGLEAVQMAKQHQPDIILMDIQMPEMDGLGAIRQIRAEIQTSSIPIIALTALAMPGDLEKCLSAGANDYLAKPVKLKQLLERIIQLLPQRPNLPPL</sequence>
<proteinExistence type="inferred from homology"/>
<dbReference type="Pfam" id="PF00072">
    <property type="entry name" value="Response_reg"/>
    <property type="match status" value="3"/>
</dbReference>
<feature type="modified residue" description="4-aspartylphosphate" evidence="8">
    <location>
        <position position="59"/>
    </location>
</feature>
<organism evidence="14 15">
    <name type="scientific">Floridaenema aerugineum BLCC-F46</name>
    <dbReference type="NCBI Taxonomy" id="3153654"/>
    <lineage>
        <taxon>Bacteria</taxon>
        <taxon>Bacillati</taxon>
        <taxon>Cyanobacteriota</taxon>
        <taxon>Cyanophyceae</taxon>
        <taxon>Oscillatoriophycideae</taxon>
        <taxon>Aerosakkonematales</taxon>
        <taxon>Aerosakkonemataceae</taxon>
        <taxon>Floridanema</taxon>
        <taxon>Floridanema aerugineum</taxon>
    </lineage>
</organism>
<evidence type="ECO:0000256" key="3">
    <source>
        <dbReference type="ARBA" id="ARBA00012438"/>
    </source>
</evidence>
<evidence type="ECO:0000256" key="6">
    <source>
        <dbReference type="ARBA" id="ARBA00022777"/>
    </source>
</evidence>
<dbReference type="InterPro" id="IPR003594">
    <property type="entry name" value="HATPase_dom"/>
</dbReference>
<evidence type="ECO:0000259" key="11">
    <source>
        <dbReference type="PROSITE" id="PS50110"/>
    </source>
</evidence>
<dbReference type="EC" id="2.7.13.3" evidence="3"/>
<dbReference type="PANTHER" id="PTHR45339:SF1">
    <property type="entry name" value="HYBRID SIGNAL TRANSDUCTION HISTIDINE KINASE J"/>
    <property type="match status" value="1"/>
</dbReference>
<evidence type="ECO:0000256" key="1">
    <source>
        <dbReference type="ARBA" id="ARBA00000085"/>
    </source>
</evidence>
<evidence type="ECO:0000256" key="8">
    <source>
        <dbReference type="PROSITE-ProRule" id="PRU00169"/>
    </source>
</evidence>
<dbReference type="InterPro" id="IPR013767">
    <property type="entry name" value="PAS_fold"/>
</dbReference>
<keyword evidence="7" id="KW-0902">Two-component regulatory system</keyword>
<name>A0ABV4X654_9CYAN</name>
<feature type="modified residue" description="4-aspartylphosphate" evidence="8">
    <location>
        <position position="887"/>
    </location>
</feature>
<keyword evidence="4 8" id="KW-0597">Phosphoprotein</keyword>
<reference evidence="14 15" key="1">
    <citation type="submission" date="2024-09" db="EMBL/GenBank/DDBJ databases">
        <title>Floridaenema gen nov. (Aerosakkonemataceae, Aerosakkonematales ord. nov., Cyanobacteria) from benthic tropical and subtropical fresh waters, with the description of four new species.</title>
        <authorList>
            <person name="Moretto J.A."/>
            <person name="Berthold D.E."/>
            <person name="Lefler F.W."/>
            <person name="Huang I.-S."/>
            <person name="Laughinghouse H. IV."/>
        </authorList>
    </citation>
    <scope>NUCLEOTIDE SEQUENCE [LARGE SCALE GENOMIC DNA]</scope>
    <source>
        <strain evidence="14 15">BLCC-F46</strain>
    </source>
</reference>
<dbReference type="CDD" id="cd00156">
    <property type="entry name" value="REC"/>
    <property type="match status" value="1"/>
</dbReference>
<dbReference type="PANTHER" id="PTHR45339">
    <property type="entry name" value="HYBRID SIGNAL TRANSDUCTION HISTIDINE KINASE J"/>
    <property type="match status" value="1"/>
</dbReference>
<evidence type="ECO:0000313" key="14">
    <source>
        <dbReference type="EMBL" id="MFB2877663.1"/>
    </source>
</evidence>
<dbReference type="PROSITE" id="PS50110">
    <property type="entry name" value="RESPONSE_REGULATORY"/>
    <property type="match status" value="3"/>
</dbReference>
<dbReference type="InterPro" id="IPR011006">
    <property type="entry name" value="CheY-like_superfamily"/>
</dbReference>
<feature type="domain" description="PAS" evidence="12">
    <location>
        <begin position="312"/>
        <end position="382"/>
    </location>
</feature>
<dbReference type="Gene3D" id="3.30.450.40">
    <property type="match status" value="1"/>
</dbReference>
<evidence type="ECO:0000256" key="5">
    <source>
        <dbReference type="ARBA" id="ARBA00022679"/>
    </source>
</evidence>
<dbReference type="SUPFAM" id="SSF55781">
    <property type="entry name" value="GAF domain-like"/>
    <property type="match status" value="1"/>
</dbReference>
<dbReference type="SUPFAM" id="SSF52172">
    <property type="entry name" value="CheY-like"/>
    <property type="match status" value="3"/>
</dbReference>
<dbReference type="SUPFAM" id="SSF55785">
    <property type="entry name" value="PYP-like sensor domain (PAS domain)"/>
    <property type="match status" value="1"/>
</dbReference>
<accession>A0ABV4X654</accession>
<dbReference type="SMART" id="SM00448">
    <property type="entry name" value="REC"/>
    <property type="match status" value="3"/>
</dbReference>
<dbReference type="SUPFAM" id="SSF55874">
    <property type="entry name" value="ATPase domain of HSP90 chaperone/DNA topoisomerase II/histidine kinase"/>
    <property type="match status" value="1"/>
</dbReference>
<feature type="domain" description="Response regulatory" evidence="11">
    <location>
        <begin position="7"/>
        <end position="126"/>
    </location>
</feature>
<dbReference type="InterPro" id="IPR001789">
    <property type="entry name" value="Sig_transdc_resp-reg_receiver"/>
</dbReference>
<dbReference type="Pfam" id="PF00989">
    <property type="entry name" value="PAS"/>
    <property type="match status" value="1"/>
</dbReference>
<evidence type="ECO:0000259" key="10">
    <source>
        <dbReference type="PROSITE" id="PS50109"/>
    </source>
</evidence>
<evidence type="ECO:0000256" key="4">
    <source>
        <dbReference type="ARBA" id="ARBA00022553"/>
    </source>
</evidence>
<keyword evidence="5" id="KW-0808">Transferase</keyword>
<dbReference type="InterPro" id="IPR036097">
    <property type="entry name" value="HisK_dim/P_sf"/>
</dbReference>
<keyword evidence="15" id="KW-1185">Reference proteome</keyword>
<dbReference type="Pfam" id="PF01590">
    <property type="entry name" value="GAF"/>
    <property type="match status" value="1"/>
</dbReference>
<dbReference type="InterPro" id="IPR004358">
    <property type="entry name" value="Sig_transdc_His_kin-like_C"/>
</dbReference>
<dbReference type="InterPro" id="IPR005467">
    <property type="entry name" value="His_kinase_dom"/>
</dbReference>
<dbReference type="EMBL" id="JBHFNQ010000095">
    <property type="protein sequence ID" value="MFB2877663.1"/>
    <property type="molecule type" value="Genomic_DNA"/>
</dbReference>
<dbReference type="RefSeq" id="WP_413270759.1">
    <property type="nucleotide sequence ID" value="NZ_JBHFNQ010000095.1"/>
</dbReference>
<dbReference type="PROSITE" id="PS50113">
    <property type="entry name" value="PAC"/>
    <property type="match status" value="1"/>
</dbReference>
<feature type="domain" description="PAC" evidence="13">
    <location>
        <begin position="381"/>
        <end position="436"/>
    </location>
</feature>
<dbReference type="InterPro" id="IPR036890">
    <property type="entry name" value="HATPase_C_sf"/>
</dbReference>
<dbReference type="CDD" id="cd00082">
    <property type="entry name" value="HisKA"/>
    <property type="match status" value="1"/>
</dbReference>
<dbReference type="PROSITE" id="PS50112">
    <property type="entry name" value="PAS"/>
    <property type="match status" value="1"/>
</dbReference>
<dbReference type="CDD" id="cd16922">
    <property type="entry name" value="HATPase_EvgS-ArcB-TorS-like"/>
    <property type="match status" value="1"/>
</dbReference>
<dbReference type="PROSITE" id="PS50109">
    <property type="entry name" value="HIS_KIN"/>
    <property type="match status" value="1"/>
</dbReference>
<keyword evidence="6" id="KW-0418">Kinase</keyword>
<evidence type="ECO:0000256" key="2">
    <source>
        <dbReference type="ARBA" id="ARBA00006402"/>
    </source>
</evidence>
<dbReference type="InterPro" id="IPR003661">
    <property type="entry name" value="HisK_dim/P_dom"/>
</dbReference>
<feature type="modified residue" description="4-aspartylphosphate" evidence="8">
    <location>
        <position position="750"/>
    </location>
</feature>
<dbReference type="Gene3D" id="3.40.50.2300">
    <property type="match status" value="3"/>
</dbReference>
<dbReference type="Gene3D" id="3.30.565.10">
    <property type="entry name" value="Histidine kinase-like ATPase, C-terminal domain"/>
    <property type="match status" value="1"/>
</dbReference>
<evidence type="ECO:0000256" key="7">
    <source>
        <dbReference type="ARBA" id="ARBA00023012"/>
    </source>
</evidence>
<comment type="caution">
    <text evidence="14">The sequence shown here is derived from an EMBL/GenBank/DDBJ whole genome shotgun (WGS) entry which is preliminary data.</text>
</comment>
<dbReference type="SMART" id="SM00065">
    <property type="entry name" value="GAF"/>
    <property type="match status" value="1"/>
</dbReference>
<comment type="similarity">
    <text evidence="2">In the N-terminal section; belongs to the phytochrome family.</text>
</comment>
<dbReference type="Pfam" id="PF02518">
    <property type="entry name" value="HATPase_c"/>
    <property type="match status" value="1"/>
</dbReference>
<dbReference type="Gene3D" id="3.30.450.20">
    <property type="entry name" value="PAS domain"/>
    <property type="match status" value="1"/>
</dbReference>
<dbReference type="Pfam" id="PF00512">
    <property type="entry name" value="HisKA"/>
    <property type="match status" value="1"/>
</dbReference>
<dbReference type="CDD" id="cd17546">
    <property type="entry name" value="REC_hyHK_CKI1_RcsC-like"/>
    <property type="match status" value="1"/>
</dbReference>
<protein>
    <recommendedName>
        <fullName evidence="3">histidine kinase</fullName>
        <ecNumber evidence="3">2.7.13.3</ecNumber>
    </recommendedName>
</protein>
<gene>
    <name evidence="14" type="ORF">ACE1CC_12490</name>
</gene>
<dbReference type="InterPro" id="IPR003018">
    <property type="entry name" value="GAF"/>
</dbReference>